<reference evidence="3" key="1">
    <citation type="submission" date="2023-03" db="EMBL/GenBank/DDBJ databases">
        <title>Actinorhabdospora filicis NBRC 111898.</title>
        <authorList>
            <person name="Ichikawa N."/>
            <person name="Sato H."/>
            <person name="Tonouchi N."/>
        </authorList>
    </citation>
    <scope>NUCLEOTIDE SEQUENCE</scope>
    <source>
        <strain evidence="3">NBRC 111898</strain>
    </source>
</reference>
<protein>
    <submittedName>
        <fullName evidence="3">Peptidase</fullName>
    </submittedName>
</protein>
<dbReference type="Pfam" id="PF00326">
    <property type="entry name" value="Peptidase_S9"/>
    <property type="match status" value="1"/>
</dbReference>
<dbReference type="InterPro" id="IPR002469">
    <property type="entry name" value="Peptidase_S9B_N"/>
</dbReference>
<dbReference type="Gene3D" id="2.140.10.30">
    <property type="entry name" value="Dipeptidylpeptidase IV, N-terminal domain"/>
    <property type="match status" value="1"/>
</dbReference>
<feature type="domain" description="Dipeptidylpeptidase IV N-terminal" evidence="2">
    <location>
        <begin position="104"/>
        <end position="307"/>
    </location>
</feature>
<dbReference type="RefSeq" id="WP_285664903.1">
    <property type="nucleotide sequence ID" value="NZ_BSTX01000003.1"/>
</dbReference>
<dbReference type="Gene3D" id="3.40.50.1820">
    <property type="entry name" value="alpha/beta hydrolase"/>
    <property type="match status" value="1"/>
</dbReference>
<dbReference type="PANTHER" id="PTHR11731">
    <property type="entry name" value="PROTEASE FAMILY S9B,C DIPEPTIDYL-PEPTIDASE IV-RELATED"/>
    <property type="match status" value="1"/>
</dbReference>
<name>A0A9W6WAK7_9ACTN</name>
<proteinExistence type="predicted"/>
<keyword evidence="4" id="KW-1185">Reference proteome</keyword>
<dbReference type="InterPro" id="IPR050278">
    <property type="entry name" value="Serine_Prot_S9B/DPPIV"/>
</dbReference>
<accession>A0A9W6WAK7</accession>
<sequence length="689" mass="74523">MSDTLPRQLARTHSFTLGAPGDCSVTADGTVLFLRSRAGDDPALFLWAYDPATGEERVVAGPGDEPEDLPEAEKVRRERERVHAAGITRYVTDGEGTVAVYGLGGKVWIADVATGESRELPVAAGAVDPRPDATGAHVAYVAEGALRVIGADGSNDRVLASSEDEAVYWGLPEHVAGESMHRYKGYWWSPDGAFILAAEVDESPIATWWISDPSEPAAAPRSFRYPAAGTDNAIVKLWILGLDGSRVPVQWDREGFEYVATGGWDAHGPIISVQSRDQQTVRILAIDPATGATSPLRELQDDKWVELFPGVPARLASGKLLTIEDSDDTWYLCVDGAPVTPPATQVRGVLGVDGESVQFTASTNGLTVHLWTWDAEEGPRRRSVEPGVHRGVRRGEVSVHVSYTPERVGPRVRVTAFGRTGEITSHVEQPVLTAVPEYKVIGERKIQAAIYRPTGYDGERLPVLLDPYAGPGGQKVTATLGGGALASQWWADQGFIVIVADGTGTPGRGPASDKLIHQEKLAYALEDQITALQAVAAEYPGQVDTERVAMRGWSYGGYLAAAAVLRRPDVFHAGVAGAPVTDVTLYDTHWQERYLGHPAQFPDVYRRNSLLDDAPNLRRPLLLVHGFADDNVVMAHSLRLSAALLAAGKHHEVLPLLRTTHMPTDEESRIGLLLHELAFLKRALAEPEK</sequence>
<evidence type="ECO:0000259" key="1">
    <source>
        <dbReference type="Pfam" id="PF00326"/>
    </source>
</evidence>
<evidence type="ECO:0000313" key="3">
    <source>
        <dbReference type="EMBL" id="GLZ79759.1"/>
    </source>
</evidence>
<gene>
    <name evidence="3" type="ORF">Afil01_45660</name>
</gene>
<dbReference type="GO" id="GO:0006508">
    <property type="term" value="P:proteolysis"/>
    <property type="evidence" value="ECO:0007669"/>
    <property type="project" value="InterPro"/>
</dbReference>
<dbReference type="InterPro" id="IPR001375">
    <property type="entry name" value="Peptidase_S9_cat"/>
</dbReference>
<dbReference type="GO" id="GO:0008236">
    <property type="term" value="F:serine-type peptidase activity"/>
    <property type="evidence" value="ECO:0007669"/>
    <property type="project" value="InterPro"/>
</dbReference>
<dbReference type="Pfam" id="PF00930">
    <property type="entry name" value="DPPIV_N"/>
    <property type="match status" value="1"/>
</dbReference>
<dbReference type="PANTHER" id="PTHR11731:SF193">
    <property type="entry name" value="DIPEPTIDYL PEPTIDASE 9"/>
    <property type="match status" value="1"/>
</dbReference>
<comment type="caution">
    <text evidence="3">The sequence shown here is derived from an EMBL/GenBank/DDBJ whole genome shotgun (WGS) entry which is preliminary data.</text>
</comment>
<evidence type="ECO:0000313" key="4">
    <source>
        <dbReference type="Proteomes" id="UP001165079"/>
    </source>
</evidence>
<evidence type="ECO:0000259" key="2">
    <source>
        <dbReference type="Pfam" id="PF00930"/>
    </source>
</evidence>
<dbReference type="GO" id="GO:0008239">
    <property type="term" value="F:dipeptidyl-peptidase activity"/>
    <property type="evidence" value="ECO:0007669"/>
    <property type="project" value="TreeGrafter"/>
</dbReference>
<dbReference type="SUPFAM" id="SSF82171">
    <property type="entry name" value="DPP6 N-terminal domain-like"/>
    <property type="match status" value="1"/>
</dbReference>
<dbReference type="Proteomes" id="UP001165079">
    <property type="component" value="Unassembled WGS sequence"/>
</dbReference>
<dbReference type="SUPFAM" id="SSF53474">
    <property type="entry name" value="alpha/beta-Hydrolases"/>
    <property type="match status" value="1"/>
</dbReference>
<dbReference type="AlphaFoldDB" id="A0A9W6WAK7"/>
<dbReference type="InterPro" id="IPR029058">
    <property type="entry name" value="AB_hydrolase_fold"/>
</dbReference>
<feature type="domain" description="Peptidase S9 prolyl oligopeptidase catalytic" evidence="1">
    <location>
        <begin position="487"/>
        <end position="685"/>
    </location>
</feature>
<organism evidence="3 4">
    <name type="scientific">Actinorhabdospora filicis</name>
    <dbReference type="NCBI Taxonomy" id="1785913"/>
    <lineage>
        <taxon>Bacteria</taxon>
        <taxon>Bacillati</taxon>
        <taxon>Actinomycetota</taxon>
        <taxon>Actinomycetes</taxon>
        <taxon>Micromonosporales</taxon>
        <taxon>Micromonosporaceae</taxon>
        <taxon>Actinorhabdospora</taxon>
    </lineage>
</organism>
<dbReference type="EMBL" id="BSTX01000003">
    <property type="protein sequence ID" value="GLZ79759.1"/>
    <property type="molecule type" value="Genomic_DNA"/>
</dbReference>